<dbReference type="PANTHER" id="PTHR30011:SF16">
    <property type="entry name" value="C2H2 FINGER DOMAIN TRANSCRIPTION FACTOR (EUROFUNG)-RELATED"/>
    <property type="match status" value="1"/>
</dbReference>
<gene>
    <name evidence="5" type="ORF">SAMN04488554_1898</name>
</gene>
<accession>A0A1H5H9M5</accession>
<dbReference type="OrthoDB" id="3265338at2"/>
<proteinExistence type="predicted"/>
<dbReference type="Gene3D" id="3.20.20.30">
    <property type="entry name" value="Luciferase-like domain"/>
    <property type="match status" value="2"/>
</dbReference>
<dbReference type="EMBL" id="FNTX01000001">
    <property type="protein sequence ID" value="SEE24683.1"/>
    <property type="molecule type" value="Genomic_DNA"/>
</dbReference>
<evidence type="ECO:0000256" key="3">
    <source>
        <dbReference type="ARBA" id="ARBA00023002"/>
    </source>
</evidence>
<keyword evidence="6" id="KW-1185">Reference proteome</keyword>
<name>A0A1H5H9M5_9MICO</name>
<evidence type="ECO:0000313" key="5">
    <source>
        <dbReference type="EMBL" id="SEE24683.1"/>
    </source>
</evidence>
<evidence type="ECO:0000256" key="2">
    <source>
        <dbReference type="ARBA" id="ARBA00022643"/>
    </source>
</evidence>
<evidence type="ECO:0000256" key="1">
    <source>
        <dbReference type="ARBA" id="ARBA00022630"/>
    </source>
</evidence>
<keyword evidence="1" id="KW-0285">Flavoprotein</keyword>
<evidence type="ECO:0000313" key="6">
    <source>
        <dbReference type="Proteomes" id="UP000199220"/>
    </source>
</evidence>
<reference evidence="6" key="1">
    <citation type="submission" date="2016-10" db="EMBL/GenBank/DDBJ databases">
        <authorList>
            <person name="Varghese N."/>
            <person name="Submissions S."/>
        </authorList>
    </citation>
    <scope>NUCLEOTIDE SEQUENCE [LARGE SCALE GENOMIC DNA]</scope>
    <source>
        <strain evidence="6">DSM 21368</strain>
    </source>
</reference>
<organism evidence="5 6">
    <name type="scientific">Ruania alba</name>
    <dbReference type="NCBI Taxonomy" id="648782"/>
    <lineage>
        <taxon>Bacteria</taxon>
        <taxon>Bacillati</taxon>
        <taxon>Actinomycetota</taxon>
        <taxon>Actinomycetes</taxon>
        <taxon>Micrococcales</taxon>
        <taxon>Ruaniaceae</taxon>
        <taxon>Ruania</taxon>
    </lineage>
</organism>
<sequence length="274" mass="28769">MSAASAARPTSLIALDLSGAGAPREWRRAEDSDAESFIMGRLAGLASLADKGGVDVLALDETFHAAGQRRRDDWLDGAVAASRLSRHTSSATLVATVPLTGSRPDHVGGAVASVHRASAGRAGWQLEVAESGTRSLRAVESVIGTWPTTAERTSATTRPQVVVPVRTPVDGELAAARGDIARISVATFEEARAARTAIREAAAEWGRDPDDVQVLVDVHAVISADAPSARARWDLLTSLETQPRQVPLRSIGTATDLADLWATWVHGEPPTGSP</sequence>
<keyword evidence="3" id="KW-0560">Oxidoreductase</keyword>
<dbReference type="AlphaFoldDB" id="A0A1H5H9M5"/>
<evidence type="ECO:0000256" key="4">
    <source>
        <dbReference type="ARBA" id="ARBA00023033"/>
    </source>
</evidence>
<dbReference type="GO" id="GO:0016705">
    <property type="term" value="F:oxidoreductase activity, acting on paired donors, with incorporation or reduction of molecular oxygen"/>
    <property type="evidence" value="ECO:0007669"/>
    <property type="project" value="InterPro"/>
</dbReference>
<dbReference type="STRING" id="648782.SAMN04488554_1898"/>
<dbReference type="Proteomes" id="UP000199220">
    <property type="component" value="Unassembled WGS sequence"/>
</dbReference>
<dbReference type="InterPro" id="IPR051260">
    <property type="entry name" value="Diverse_substr_monoxygenases"/>
</dbReference>
<dbReference type="InterPro" id="IPR036661">
    <property type="entry name" value="Luciferase-like_sf"/>
</dbReference>
<dbReference type="GO" id="GO:0004497">
    <property type="term" value="F:monooxygenase activity"/>
    <property type="evidence" value="ECO:0007669"/>
    <property type="project" value="UniProtKB-KW"/>
</dbReference>
<dbReference type="RefSeq" id="WP_089772683.1">
    <property type="nucleotide sequence ID" value="NZ_FNTX01000001.1"/>
</dbReference>
<dbReference type="SUPFAM" id="SSF51679">
    <property type="entry name" value="Bacterial luciferase-like"/>
    <property type="match status" value="1"/>
</dbReference>
<keyword evidence="2" id="KW-0288">FMN</keyword>
<dbReference type="PANTHER" id="PTHR30011">
    <property type="entry name" value="ALKANESULFONATE MONOOXYGENASE-RELATED"/>
    <property type="match status" value="1"/>
</dbReference>
<protein>
    <submittedName>
        <fullName evidence="5">Luciferase-like monooxygenase</fullName>
    </submittedName>
</protein>
<keyword evidence="4 5" id="KW-0503">Monooxygenase</keyword>